<name>A0A9X3HZE5_9VIBR</name>
<gene>
    <name evidence="1" type="ORF">MD535_25045</name>
</gene>
<reference evidence="1" key="1">
    <citation type="submission" date="2022-02" db="EMBL/GenBank/DDBJ databases">
        <title>Vibrio sp. nov, a new bacterium isolated from seawater.</title>
        <authorList>
            <person name="Yuan Y."/>
        </authorList>
    </citation>
    <scope>NUCLEOTIDE SEQUENCE</scope>
    <source>
        <strain evidence="1">ZSDZ65</strain>
    </source>
</reference>
<evidence type="ECO:0000313" key="1">
    <source>
        <dbReference type="EMBL" id="MCW8349253.1"/>
    </source>
</evidence>
<proteinExistence type="predicted"/>
<dbReference type="AlphaFoldDB" id="A0A9X3HZE5"/>
<evidence type="ECO:0000313" key="2">
    <source>
        <dbReference type="Proteomes" id="UP001155587"/>
    </source>
</evidence>
<organism evidence="1 2">
    <name type="scientific">Vibrio qingdaonensis</name>
    <dbReference type="NCBI Taxonomy" id="2829491"/>
    <lineage>
        <taxon>Bacteria</taxon>
        <taxon>Pseudomonadati</taxon>
        <taxon>Pseudomonadota</taxon>
        <taxon>Gammaproteobacteria</taxon>
        <taxon>Vibrionales</taxon>
        <taxon>Vibrionaceae</taxon>
        <taxon>Vibrio</taxon>
    </lineage>
</organism>
<comment type="caution">
    <text evidence="1">The sequence shown here is derived from an EMBL/GenBank/DDBJ whole genome shotgun (WGS) entry which is preliminary data.</text>
</comment>
<dbReference type="Proteomes" id="UP001155587">
    <property type="component" value="Unassembled WGS sequence"/>
</dbReference>
<protein>
    <submittedName>
        <fullName evidence="1">Uncharacterized protein</fullName>
    </submittedName>
</protein>
<keyword evidence="2" id="KW-1185">Reference proteome</keyword>
<dbReference type="EMBL" id="JAKRRY010000081">
    <property type="protein sequence ID" value="MCW8349253.1"/>
    <property type="molecule type" value="Genomic_DNA"/>
</dbReference>
<sequence>MSRHEKIDVESFIDGFIQSIEGQRIDDNLPQEVNFNNADYVINFAEHLIELKCLDENQIENNSFLRNVFNRHQEHWSYLNSVEAKSKTPEKLARETVDKFKVEVENAMYSRIKKIITKANKQLRETKDYFGYEDYSGTIWIVNDNNTALSIESQVNLVSRVLNGSNYSNIQSVVLSNVNMHVVSESKTLPHLFWVPVFRDSADEKVQGLMYFLGECWKIYLSKNYPLKIDLDNAIDTKEQGLDYLYKFMNLQSS</sequence>
<accession>A0A9X3HZE5</accession>
<dbReference type="RefSeq" id="WP_265677988.1">
    <property type="nucleotide sequence ID" value="NZ_JAKRRY010000081.1"/>
</dbReference>